<sequence>MRGWACCPTAGALHLGMEGLSSGARPSREAAPEEMPVLW</sequence>
<proteinExistence type="predicted"/>
<evidence type="ECO:0000313" key="2">
    <source>
        <dbReference type="EMBL" id="ETL82081.1"/>
    </source>
</evidence>
<gene>
    <name evidence="2" type="ORF">L917_17692</name>
</gene>
<dbReference type="EMBL" id="KI682337">
    <property type="protein sequence ID" value="ETL82081.1"/>
    <property type="molecule type" value="Genomic_DNA"/>
</dbReference>
<protein>
    <submittedName>
        <fullName evidence="2">Uncharacterized protein</fullName>
    </submittedName>
</protein>
<dbReference type="AlphaFoldDB" id="W2KA15"/>
<feature type="non-terminal residue" evidence="2">
    <location>
        <position position="39"/>
    </location>
</feature>
<accession>W2KA15</accession>
<organism evidence="2">
    <name type="scientific">Phytophthora nicotianae</name>
    <name type="common">Potato buckeye rot agent</name>
    <name type="synonym">Phytophthora parasitica</name>
    <dbReference type="NCBI Taxonomy" id="4792"/>
    <lineage>
        <taxon>Eukaryota</taxon>
        <taxon>Sar</taxon>
        <taxon>Stramenopiles</taxon>
        <taxon>Oomycota</taxon>
        <taxon>Peronosporomycetes</taxon>
        <taxon>Peronosporales</taxon>
        <taxon>Peronosporaceae</taxon>
        <taxon>Phytophthora</taxon>
    </lineage>
</organism>
<reference evidence="2" key="1">
    <citation type="submission" date="2013-11" db="EMBL/GenBank/DDBJ databases">
        <title>The Genome Sequence of Phytophthora parasitica CHvinca01.</title>
        <authorList>
            <consortium name="The Broad Institute Genomics Platform"/>
            <person name="Russ C."/>
            <person name="Tyler B."/>
            <person name="Panabieres F."/>
            <person name="Shan W."/>
            <person name="Tripathy S."/>
            <person name="Grunwald N."/>
            <person name="Machado M."/>
            <person name="Johnson C.S."/>
            <person name="Arredondo F."/>
            <person name="Hong C."/>
            <person name="Coffey M."/>
            <person name="Young S.K."/>
            <person name="Zeng Q."/>
            <person name="Gargeya S."/>
            <person name="Fitzgerald M."/>
            <person name="Abouelleil A."/>
            <person name="Alvarado L."/>
            <person name="Chapman S.B."/>
            <person name="Gainer-Dewar J."/>
            <person name="Goldberg J."/>
            <person name="Griggs A."/>
            <person name="Gujja S."/>
            <person name="Hansen M."/>
            <person name="Howarth C."/>
            <person name="Imamovic A."/>
            <person name="Ireland A."/>
            <person name="Larimer J."/>
            <person name="McCowan C."/>
            <person name="Murphy C."/>
            <person name="Pearson M."/>
            <person name="Poon T.W."/>
            <person name="Priest M."/>
            <person name="Roberts A."/>
            <person name="Saif S."/>
            <person name="Shea T."/>
            <person name="Sykes S."/>
            <person name="Wortman J."/>
            <person name="Nusbaum C."/>
            <person name="Birren B."/>
        </authorList>
    </citation>
    <scope>NUCLEOTIDE SEQUENCE [LARGE SCALE GENOMIC DNA]</scope>
    <source>
        <strain evidence="2">CHvinca01</strain>
    </source>
</reference>
<name>W2KA15_PHYNI</name>
<dbReference type="Proteomes" id="UP000054423">
    <property type="component" value="Unassembled WGS sequence"/>
</dbReference>
<feature type="region of interest" description="Disordered" evidence="1">
    <location>
        <begin position="18"/>
        <end position="39"/>
    </location>
</feature>
<evidence type="ECO:0000256" key="1">
    <source>
        <dbReference type="SAM" id="MobiDB-lite"/>
    </source>
</evidence>